<sequence>MINKWKNIIKLNISCSHPFPDDNLFPQVNLLFSRENLKSVLCAYLMMMVFIAAFFSLPLAIKTDDTEDDSSRGKSSNVSMTEMQEPLSSSRIDDISRRVQDLVEKINDSRTSDQTVMDSFQEKLMEKVTEMCQQMKEHMYTVYEENSNEMQVKLQELSEVLESCTKLNTELMEATNALAGLREGLAISKMSEP</sequence>
<gene>
    <name evidence="3" type="primary">syce2</name>
</gene>
<keyword evidence="2" id="KW-1133">Transmembrane helix</keyword>
<dbReference type="AlphaFoldDB" id="A0A8P4K7G6"/>
<dbReference type="CTD" id="256126"/>
<dbReference type="GeneTree" id="ENSGT00940000168682"/>
<keyword evidence="2" id="KW-0472">Membrane</keyword>
<evidence type="ECO:0000256" key="1">
    <source>
        <dbReference type="SAM" id="MobiDB-lite"/>
    </source>
</evidence>
<feature type="region of interest" description="Disordered" evidence="1">
    <location>
        <begin position="66"/>
        <end position="90"/>
    </location>
</feature>
<dbReference type="InterPro" id="IPR034609">
    <property type="entry name" value="Syce2"/>
</dbReference>
<dbReference type="GO" id="GO:0007130">
    <property type="term" value="P:synaptonemal complex assembly"/>
    <property type="evidence" value="ECO:0007669"/>
    <property type="project" value="InterPro"/>
</dbReference>
<feature type="transmembrane region" description="Helical" evidence="2">
    <location>
        <begin position="41"/>
        <end position="61"/>
    </location>
</feature>
<evidence type="ECO:0000313" key="3">
    <source>
        <dbReference type="Ensembl" id="ENSDLAP00005069568.1"/>
    </source>
</evidence>
<dbReference type="PANTHER" id="PTHR28398">
    <property type="entry name" value="SYNAPTONEMAL COMPLEX CENTRAL ELEMENT PROTEIN 2"/>
    <property type="match status" value="1"/>
</dbReference>
<dbReference type="SUPFAM" id="SSF47162">
    <property type="entry name" value="Apolipoprotein"/>
    <property type="match status" value="1"/>
</dbReference>
<evidence type="ECO:0008006" key="5">
    <source>
        <dbReference type="Google" id="ProtNLM"/>
    </source>
</evidence>
<dbReference type="Ensembl" id="ENSDLAT00005074946.1">
    <property type="protein sequence ID" value="ENSDLAP00005069568.1"/>
    <property type="gene ID" value="ENSDLAG00005027632.1"/>
</dbReference>
<organism evidence="3 4">
    <name type="scientific">Dicentrarchus labrax</name>
    <name type="common">European seabass</name>
    <name type="synonym">Morone labrax</name>
    <dbReference type="NCBI Taxonomy" id="13489"/>
    <lineage>
        <taxon>Eukaryota</taxon>
        <taxon>Metazoa</taxon>
        <taxon>Chordata</taxon>
        <taxon>Craniata</taxon>
        <taxon>Vertebrata</taxon>
        <taxon>Euteleostomi</taxon>
        <taxon>Actinopterygii</taxon>
        <taxon>Neopterygii</taxon>
        <taxon>Teleostei</taxon>
        <taxon>Neoteleostei</taxon>
        <taxon>Acanthomorphata</taxon>
        <taxon>Eupercaria</taxon>
        <taxon>Moronidae</taxon>
        <taxon>Dicentrarchus</taxon>
    </lineage>
</organism>
<evidence type="ECO:0000313" key="4">
    <source>
        <dbReference type="Proteomes" id="UP000694389"/>
    </source>
</evidence>
<dbReference type="RefSeq" id="XP_051240706.1">
    <property type="nucleotide sequence ID" value="XM_051384746.1"/>
</dbReference>
<dbReference type="GeneID" id="127354675"/>
<dbReference type="Proteomes" id="UP000694389">
    <property type="component" value="Unassembled WGS sequence"/>
</dbReference>
<keyword evidence="4" id="KW-1185">Reference proteome</keyword>
<proteinExistence type="predicted"/>
<reference evidence="3" key="2">
    <citation type="submission" date="2025-09" db="UniProtKB">
        <authorList>
            <consortium name="Ensembl"/>
        </authorList>
    </citation>
    <scope>IDENTIFICATION</scope>
</reference>
<protein>
    <recommendedName>
        <fullName evidence="5">Synaptonemal complex central element protein 2</fullName>
    </recommendedName>
</protein>
<evidence type="ECO:0000256" key="2">
    <source>
        <dbReference type="SAM" id="Phobius"/>
    </source>
</evidence>
<dbReference type="GO" id="GO:0000801">
    <property type="term" value="C:central element"/>
    <property type="evidence" value="ECO:0007669"/>
    <property type="project" value="InterPro"/>
</dbReference>
<dbReference type="OrthoDB" id="6142414at2759"/>
<reference evidence="3" key="1">
    <citation type="submission" date="2025-08" db="UniProtKB">
        <authorList>
            <consortium name="Ensembl"/>
        </authorList>
    </citation>
    <scope>IDENTIFICATION</scope>
</reference>
<keyword evidence="2" id="KW-0812">Transmembrane</keyword>
<accession>A0A8P4K7G6</accession>
<feature type="compositionally biased region" description="Polar residues" evidence="1">
    <location>
        <begin position="73"/>
        <end position="82"/>
    </location>
</feature>
<dbReference type="PANTHER" id="PTHR28398:SF1">
    <property type="entry name" value="SYNAPTONEMAL COMPLEX CENTRAL ELEMENT PROTEIN 2"/>
    <property type="match status" value="1"/>
</dbReference>
<name>A0A8P4K7G6_DICLA</name>